<accession>A0A182F652</accession>
<dbReference type="PROSITE" id="PS00028">
    <property type="entry name" value="ZINC_FINGER_C2H2_1"/>
    <property type="match status" value="6"/>
</dbReference>
<feature type="domain" description="C2H2-type" evidence="6">
    <location>
        <begin position="293"/>
        <end position="320"/>
    </location>
</feature>
<dbReference type="Pfam" id="PF00096">
    <property type="entry name" value="zf-C2H2"/>
    <property type="match status" value="2"/>
</dbReference>
<dbReference type="SUPFAM" id="SSF57667">
    <property type="entry name" value="beta-beta-alpha zinc fingers"/>
    <property type="match status" value="3"/>
</dbReference>
<dbReference type="Pfam" id="PF13894">
    <property type="entry name" value="zf-C2H2_4"/>
    <property type="match status" value="1"/>
</dbReference>
<dbReference type="SMART" id="SM00355">
    <property type="entry name" value="ZnF_C2H2"/>
    <property type="match status" value="9"/>
</dbReference>
<feature type="domain" description="C2H2-type" evidence="6">
    <location>
        <begin position="175"/>
        <end position="203"/>
    </location>
</feature>
<feature type="domain" description="C2H2-type" evidence="6">
    <location>
        <begin position="322"/>
        <end position="350"/>
    </location>
</feature>
<keyword evidence="3" id="KW-0863">Zinc-finger</keyword>
<dbReference type="GO" id="GO:0008270">
    <property type="term" value="F:zinc ion binding"/>
    <property type="evidence" value="ECO:0007669"/>
    <property type="project" value="UniProtKB-KW"/>
</dbReference>
<feature type="domain" description="C2H2-type" evidence="6">
    <location>
        <begin position="59"/>
        <end position="89"/>
    </location>
</feature>
<dbReference type="VEuPathDB" id="VectorBase:AALB001953"/>
<sequence>MEDPPSSTQSDDSVETIREDGGSTHCCACRQDLQTVDALREHLLKVHLPESRDNPAKPYQCDRCFRRYFNKYTLKRHKQLAVILLTPRPAEEPLSSEDFFRCCGCRQDFSSADDLKRHSEETHLKSHQQPADELQRPFQCEVCFKRFVSQPSLRRHRKDRFSNRRTYQDRKLSATRCCGCGEQFDSLQQLQAHSQSVHEPDRMVLGTGEVSVRCTIECTICYNRFSSHAVYRRHRLLLDADQLRHCPECAKPFLQLRLLRAHVRRFHPALRNQQQQPSQAKGGHQLPLSEGNYLCTVCGRSFLTKSTLDNHEKVHNPHPDEFRCTVCEKRFSSKGNLHNHTVRFHTGTAAGTRQQQAPPSRGETTATILIKCGLWDWLLFEWGQQQQQ</sequence>
<dbReference type="AlphaFoldDB" id="A0A182F652"/>
<dbReference type="Gene3D" id="3.30.160.60">
    <property type="entry name" value="Classic Zinc Finger"/>
    <property type="match status" value="5"/>
</dbReference>
<evidence type="ECO:0000256" key="1">
    <source>
        <dbReference type="ARBA" id="ARBA00022723"/>
    </source>
</evidence>
<dbReference type="PANTHER" id="PTHR24379:SF121">
    <property type="entry name" value="C2H2-TYPE DOMAIN-CONTAINING PROTEIN"/>
    <property type="match status" value="1"/>
</dbReference>
<name>A0A182F652_ANOAL</name>
<evidence type="ECO:0000256" key="3">
    <source>
        <dbReference type="ARBA" id="ARBA00022771"/>
    </source>
</evidence>
<feature type="compositionally biased region" description="Polar residues" evidence="5">
    <location>
        <begin position="1"/>
        <end position="11"/>
    </location>
</feature>
<dbReference type="FunFam" id="3.30.160.60:FF:000446">
    <property type="entry name" value="Zinc finger protein"/>
    <property type="match status" value="1"/>
</dbReference>
<evidence type="ECO:0000313" key="7">
    <source>
        <dbReference type="EnsemblMetazoa" id="AALB001953-PA"/>
    </source>
</evidence>
<dbReference type="InterPro" id="IPR013087">
    <property type="entry name" value="Znf_C2H2_type"/>
</dbReference>
<keyword evidence="4" id="KW-0862">Zinc</keyword>
<keyword evidence="1" id="KW-0479">Metal-binding</keyword>
<evidence type="ECO:0000256" key="5">
    <source>
        <dbReference type="SAM" id="MobiDB-lite"/>
    </source>
</evidence>
<reference evidence="7 8" key="1">
    <citation type="journal article" date="2017" name="G3 (Bethesda)">
        <title>The Physical Genome Mapping of Anopheles albimanus Corrected Scaffold Misassemblies and Identified Interarm Rearrangements in Genus Anopheles.</title>
        <authorList>
            <person name="Artemov G.N."/>
            <person name="Peery A.N."/>
            <person name="Jiang X."/>
            <person name="Tu Z."/>
            <person name="Stegniy V.N."/>
            <person name="Sharakhova M.V."/>
            <person name="Sharakhov I.V."/>
        </authorList>
    </citation>
    <scope>NUCLEOTIDE SEQUENCE [LARGE SCALE GENOMIC DNA]</scope>
    <source>
        <strain evidence="7 8">ALBI9_A</strain>
    </source>
</reference>
<dbReference type="Proteomes" id="UP000069272">
    <property type="component" value="Chromosome 2L"/>
</dbReference>
<evidence type="ECO:0000259" key="6">
    <source>
        <dbReference type="PROSITE" id="PS50157"/>
    </source>
</evidence>
<proteinExistence type="predicted"/>
<reference evidence="7" key="2">
    <citation type="submission" date="2022-08" db="UniProtKB">
        <authorList>
            <consortium name="EnsemblMetazoa"/>
        </authorList>
    </citation>
    <scope>IDENTIFICATION</scope>
    <source>
        <strain evidence="7">STECLA/ALBI9_A</strain>
    </source>
</reference>
<evidence type="ECO:0000256" key="4">
    <source>
        <dbReference type="ARBA" id="ARBA00022833"/>
    </source>
</evidence>
<evidence type="ECO:0000313" key="8">
    <source>
        <dbReference type="Proteomes" id="UP000069272"/>
    </source>
</evidence>
<dbReference type="PROSITE" id="PS50157">
    <property type="entry name" value="ZINC_FINGER_C2H2_2"/>
    <property type="match status" value="7"/>
</dbReference>
<dbReference type="PANTHER" id="PTHR24379">
    <property type="entry name" value="KRAB AND ZINC FINGER DOMAIN-CONTAINING"/>
    <property type="match status" value="1"/>
</dbReference>
<keyword evidence="8" id="KW-1185">Reference proteome</keyword>
<dbReference type="InterPro" id="IPR036236">
    <property type="entry name" value="Znf_C2H2_sf"/>
</dbReference>
<evidence type="ECO:0000256" key="2">
    <source>
        <dbReference type="ARBA" id="ARBA00022737"/>
    </source>
</evidence>
<dbReference type="VEuPathDB" id="VectorBase:AALB20_038525"/>
<dbReference type="EnsemblMetazoa" id="AALB001953-RA">
    <property type="protein sequence ID" value="AALB001953-PA"/>
    <property type="gene ID" value="AALB001953"/>
</dbReference>
<feature type="domain" description="C2H2-type" evidence="6">
    <location>
        <begin position="244"/>
        <end position="272"/>
    </location>
</feature>
<dbReference type="GO" id="GO:0005634">
    <property type="term" value="C:nucleus"/>
    <property type="evidence" value="ECO:0007669"/>
    <property type="project" value="UniProtKB-ARBA"/>
</dbReference>
<feature type="region of interest" description="Disordered" evidence="5">
    <location>
        <begin position="1"/>
        <end position="21"/>
    </location>
</feature>
<organism evidence="7 8">
    <name type="scientific">Anopheles albimanus</name>
    <name type="common">New world malaria mosquito</name>
    <dbReference type="NCBI Taxonomy" id="7167"/>
    <lineage>
        <taxon>Eukaryota</taxon>
        <taxon>Metazoa</taxon>
        <taxon>Ecdysozoa</taxon>
        <taxon>Arthropoda</taxon>
        <taxon>Hexapoda</taxon>
        <taxon>Insecta</taxon>
        <taxon>Pterygota</taxon>
        <taxon>Neoptera</taxon>
        <taxon>Endopterygota</taxon>
        <taxon>Diptera</taxon>
        <taxon>Nematocera</taxon>
        <taxon>Culicoidea</taxon>
        <taxon>Culicidae</taxon>
        <taxon>Anophelinae</taxon>
        <taxon>Anopheles</taxon>
    </lineage>
</organism>
<keyword evidence="2" id="KW-0677">Repeat</keyword>
<feature type="domain" description="C2H2-type" evidence="6">
    <location>
        <begin position="138"/>
        <end position="166"/>
    </location>
</feature>
<protein>
    <recommendedName>
        <fullName evidence="6">C2H2-type domain-containing protein</fullName>
    </recommendedName>
</protein>
<feature type="domain" description="C2H2-type" evidence="6">
    <location>
        <begin position="100"/>
        <end position="128"/>
    </location>
</feature>
<dbReference type="STRING" id="7167.A0A182F652"/>